<dbReference type="GO" id="GO:0003682">
    <property type="term" value="F:chromatin binding"/>
    <property type="evidence" value="ECO:0007669"/>
    <property type="project" value="TreeGrafter"/>
</dbReference>
<evidence type="ECO:0000256" key="1">
    <source>
        <dbReference type="SAM" id="MobiDB-lite"/>
    </source>
</evidence>
<dbReference type="Proteomes" id="UP000325440">
    <property type="component" value="Unassembled WGS sequence"/>
</dbReference>
<dbReference type="PROSITE" id="PS50105">
    <property type="entry name" value="SAM_DOMAIN"/>
    <property type="match status" value="1"/>
</dbReference>
<gene>
    <name evidence="3" type="ORF">CINCED_3A020126</name>
</gene>
<feature type="region of interest" description="Disordered" evidence="1">
    <location>
        <begin position="40"/>
        <end position="124"/>
    </location>
</feature>
<dbReference type="PANTHER" id="PTHR12247">
    <property type="entry name" value="POLYCOMB GROUP PROTEIN"/>
    <property type="match status" value="1"/>
</dbReference>
<organism evidence="3 4">
    <name type="scientific">Cinara cedri</name>
    <dbReference type="NCBI Taxonomy" id="506608"/>
    <lineage>
        <taxon>Eukaryota</taxon>
        <taxon>Metazoa</taxon>
        <taxon>Ecdysozoa</taxon>
        <taxon>Arthropoda</taxon>
        <taxon>Hexapoda</taxon>
        <taxon>Insecta</taxon>
        <taxon>Pterygota</taxon>
        <taxon>Neoptera</taxon>
        <taxon>Paraneoptera</taxon>
        <taxon>Hemiptera</taxon>
        <taxon>Sternorrhyncha</taxon>
        <taxon>Aphidomorpha</taxon>
        <taxon>Aphidoidea</taxon>
        <taxon>Aphididae</taxon>
        <taxon>Lachninae</taxon>
        <taxon>Cinara</taxon>
    </lineage>
</organism>
<dbReference type="GO" id="GO:0035102">
    <property type="term" value="C:PRC1 complex"/>
    <property type="evidence" value="ECO:0007669"/>
    <property type="project" value="TreeGrafter"/>
</dbReference>
<dbReference type="EMBL" id="CABPRJ010002368">
    <property type="protein sequence ID" value="VVC43253.1"/>
    <property type="molecule type" value="Genomic_DNA"/>
</dbReference>
<dbReference type="AlphaFoldDB" id="A0A5E4NHT6"/>
<evidence type="ECO:0000313" key="3">
    <source>
        <dbReference type="EMBL" id="VVC43253.1"/>
    </source>
</evidence>
<sequence length="508" mass="52149">MMRDLDTSSPVVWPPWCYSVDIKKDIDLFGVPKSRRSGVGMQIEHPVNNNTTSTNNNNNINNKVATAADVKTERLSPVQAASGGGGDSASSRSGTPSSSCYPGTPPGMAATADRVASPAPNPLNRNCSDLIRSLAAKYQNANPSDYNMPSRNGLNMGLLSAATAAAAAAAAHKDHGGDGGGGGVGGSHMLGPGFPFVTPTIPGTNVPMFPPMMDMSSTQALLSMVRSSQFDAFMNAKTGGGGGTKRPCSSSSSSSSNAMNHHGGGATSAATSDLQNPLDLSSSSSPCKKPRKGMPPVHHWPEGAASASGMFAETFLNMPAFGLALQKSREKVILTNGGGHGNNKRLGSVSPKLSKASKQSACLQGAPNRTLPCTSSCGAPVATATSSATVTSIDKQACPNASDKSVVAGWTVDDVCDFVGTIDLCAEYSQCFREQSIDGTALPLLSEDHLTGTMNMKLGPALKFRAVLAQKLGNCAVCMHCAHCHGSAQSRGVGRHSPSPGHQSSGQS</sequence>
<name>A0A5E4NHT6_9HEMI</name>
<feature type="compositionally biased region" description="Low complexity" evidence="1">
    <location>
        <begin position="48"/>
        <end position="62"/>
    </location>
</feature>
<dbReference type="GO" id="GO:0042393">
    <property type="term" value="F:histone binding"/>
    <property type="evidence" value="ECO:0007669"/>
    <property type="project" value="TreeGrafter"/>
</dbReference>
<feature type="compositionally biased region" description="Low complexity" evidence="1">
    <location>
        <begin position="496"/>
        <end position="508"/>
    </location>
</feature>
<keyword evidence="4" id="KW-1185">Reference proteome</keyword>
<dbReference type="Pfam" id="PF07647">
    <property type="entry name" value="SAM_2"/>
    <property type="match status" value="1"/>
</dbReference>
<dbReference type="PANTHER" id="PTHR12247:SF138">
    <property type="entry name" value="POLYHOMEOTIC DISTAL, ISOFORM A-RELATED"/>
    <property type="match status" value="1"/>
</dbReference>
<dbReference type="GO" id="GO:0045892">
    <property type="term" value="P:negative regulation of DNA-templated transcription"/>
    <property type="evidence" value="ECO:0007669"/>
    <property type="project" value="TreeGrafter"/>
</dbReference>
<evidence type="ECO:0000259" key="2">
    <source>
        <dbReference type="PROSITE" id="PS50105"/>
    </source>
</evidence>
<dbReference type="OrthoDB" id="6433810at2759"/>
<dbReference type="SUPFAM" id="SSF47769">
    <property type="entry name" value="SAM/Pointed domain"/>
    <property type="match status" value="1"/>
</dbReference>
<reference evidence="3 4" key="1">
    <citation type="submission" date="2019-08" db="EMBL/GenBank/DDBJ databases">
        <authorList>
            <person name="Alioto T."/>
            <person name="Alioto T."/>
            <person name="Gomez Garrido J."/>
        </authorList>
    </citation>
    <scope>NUCLEOTIDE SEQUENCE [LARGE SCALE GENOMIC DNA]</scope>
</reference>
<feature type="compositionally biased region" description="Low complexity" evidence="1">
    <location>
        <begin position="88"/>
        <end position="99"/>
    </location>
</feature>
<dbReference type="InterPro" id="IPR013761">
    <property type="entry name" value="SAM/pointed_sf"/>
</dbReference>
<dbReference type="InterPro" id="IPR001660">
    <property type="entry name" value="SAM"/>
</dbReference>
<accession>A0A5E4NHT6</accession>
<dbReference type="InterPro" id="IPR050548">
    <property type="entry name" value="PcG_chromatin_remod_factors"/>
</dbReference>
<dbReference type="Gene3D" id="1.10.150.50">
    <property type="entry name" value="Transcription Factor, Ets-1"/>
    <property type="match status" value="1"/>
</dbReference>
<dbReference type="SMART" id="SM00454">
    <property type="entry name" value="SAM"/>
    <property type="match status" value="1"/>
</dbReference>
<evidence type="ECO:0000313" key="4">
    <source>
        <dbReference type="Proteomes" id="UP000325440"/>
    </source>
</evidence>
<feature type="domain" description="SAM" evidence="2">
    <location>
        <begin position="410"/>
        <end position="459"/>
    </location>
</feature>
<feature type="compositionally biased region" description="Polar residues" evidence="1">
    <location>
        <begin position="268"/>
        <end position="280"/>
    </location>
</feature>
<feature type="region of interest" description="Disordered" evidence="1">
    <location>
        <begin position="488"/>
        <end position="508"/>
    </location>
</feature>
<proteinExistence type="predicted"/>
<protein>
    <submittedName>
        <fullName evidence="3">Sterile alpha motif domain,Sterile alpha motif/pointed domain</fullName>
    </submittedName>
</protein>
<feature type="region of interest" description="Disordered" evidence="1">
    <location>
        <begin position="236"/>
        <end position="301"/>
    </location>
</feature>